<keyword evidence="1" id="KW-0472">Membrane</keyword>
<gene>
    <name evidence="2" type="ORF">AW08_01656</name>
</gene>
<evidence type="ECO:0000256" key="1">
    <source>
        <dbReference type="SAM" id="Phobius"/>
    </source>
</evidence>
<keyword evidence="3" id="KW-1185">Reference proteome</keyword>
<protein>
    <submittedName>
        <fullName evidence="2">Uncharacterized protein</fullName>
    </submittedName>
</protein>
<reference evidence="2" key="1">
    <citation type="submission" date="2014-02" db="EMBL/GenBank/DDBJ databases">
        <title>Expanding our view of genomic diversity in Candidatus Accumulibacter clades.</title>
        <authorList>
            <person name="Skennerton C.T."/>
            <person name="Barr J.J."/>
            <person name="Slater F.R."/>
            <person name="Bond P.L."/>
            <person name="Tyson G.W."/>
        </authorList>
    </citation>
    <scope>NUCLEOTIDE SEQUENCE [LARGE SCALE GENOMIC DNA]</scope>
</reference>
<evidence type="ECO:0000313" key="3">
    <source>
        <dbReference type="Proteomes" id="UP000020218"/>
    </source>
</evidence>
<proteinExistence type="predicted"/>
<keyword evidence="1" id="KW-1133">Transmembrane helix</keyword>
<organism evidence="2 3">
    <name type="scientific">Candidatus Accumulibacter adjunctus</name>
    <dbReference type="NCBI Taxonomy" id="1454001"/>
    <lineage>
        <taxon>Bacteria</taxon>
        <taxon>Pseudomonadati</taxon>
        <taxon>Pseudomonadota</taxon>
        <taxon>Betaproteobacteria</taxon>
        <taxon>Candidatus Accumulibacter</taxon>
    </lineage>
</organism>
<dbReference type="AlphaFoldDB" id="A0A011NT55"/>
<name>A0A011NT55_9PROT</name>
<dbReference type="Proteomes" id="UP000020218">
    <property type="component" value="Unassembled WGS sequence"/>
</dbReference>
<feature type="transmembrane region" description="Helical" evidence="1">
    <location>
        <begin position="29"/>
        <end position="57"/>
    </location>
</feature>
<comment type="caution">
    <text evidence="2">The sequence shown here is derived from an EMBL/GenBank/DDBJ whole genome shotgun (WGS) entry which is preliminary data.</text>
</comment>
<accession>A0A011NT55</accession>
<sequence>MQLRGNRLVQGGDAVVVEARRHRAEDRHLVGALVEGFVVALVLLADVAQGVVGALAVELVDRHEIGKIEHVDLLELRRGAELRSHDVQRDVDQGHDGGVALADSRGLDDDQIEARELAGGDHFRQGGGEFRPRVARRQRAHVDVRMLDGVHPDAVTQQRTAGALARRVDGDDRQLDAVALIEPKAPHQFVGQRRLAGATGTGDAERRHLEPGGSMQQFLAQRFGVDTVLECRDDLRQVPPAAGLEGREHRVGILRCQCRQVVVGFRDDLVDHSLQTHRLPVLRGIDARHAVGVQFSDLAWHDDAATATENLDVLAAAGAQQVDHVLEELDVAALVGSDGDPLHIFLQGRVDDLLDGAVVAKMNHLGARRLQDAAHDVDRCIVPVEQ</sequence>
<dbReference type="EMBL" id="JFAX01000008">
    <property type="protein sequence ID" value="EXI67715.1"/>
    <property type="molecule type" value="Genomic_DNA"/>
</dbReference>
<keyword evidence="1" id="KW-0812">Transmembrane</keyword>
<evidence type="ECO:0000313" key="2">
    <source>
        <dbReference type="EMBL" id="EXI67715.1"/>
    </source>
</evidence>